<reference evidence="3" key="1">
    <citation type="journal article" date="2022" name="Front. Genet.">
        <title>Chromosome-Scale Assembly of the Dendrobium nobile Genome Provides Insights Into the Molecular Mechanism of the Biosynthesis of the Medicinal Active Ingredient of Dendrobium.</title>
        <authorList>
            <person name="Xu Q."/>
            <person name="Niu S.-C."/>
            <person name="Li K.-L."/>
            <person name="Zheng P.-J."/>
            <person name="Zhang X.-J."/>
            <person name="Jia Y."/>
            <person name="Liu Y."/>
            <person name="Niu Y.-X."/>
            <person name="Yu L.-H."/>
            <person name="Chen D.-F."/>
            <person name="Zhang G.-Q."/>
        </authorList>
    </citation>
    <scope>NUCLEOTIDE SEQUENCE</scope>
    <source>
        <tissue evidence="3">Leaf</tissue>
    </source>
</reference>
<keyword evidence="4" id="KW-1185">Reference proteome</keyword>
<evidence type="ECO:0000259" key="2">
    <source>
        <dbReference type="Pfam" id="PF14111"/>
    </source>
</evidence>
<evidence type="ECO:0000313" key="3">
    <source>
        <dbReference type="EMBL" id="KAI0501856.1"/>
    </source>
</evidence>
<dbReference type="EMBL" id="JAGYWB010000012">
    <property type="protein sequence ID" value="KAI0501856.1"/>
    <property type="molecule type" value="Genomic_DNA"/>
</dbReference>
<evidence type="ECO:0000313" key="4">
    <source>
        <dbReference type="Proteomes" id="UP000829196"/>
    </source>
</evidence>
<dbReference type="PANTHER" id="PTHR31286:SF180">
    <property type="entry name" value="OS10G0362600 PROTEIN"/>
    <property type="match status" value="1"/>
</dbReference>
<protein>
    <recommendedName>
        <fullName evidence="2">DUF4283 domain-containing protein</fullName>
    </recommendedName>
</protein>
<feature type="compositionally biased region" description="Low complexity" evidence="1">
    <location>
        <begin position="431"/>
        <end position="445"/>
    </location>
</feature>
<name>A0A8T3AZ63_DENNO</name>
<proteinExistence type="predicted"/>
<feature type="region of interest" description="Disordered" evidence="1">
    <location>
        <begin position="404"/>
        <end position="469"/>
    </location>
</feature>
<gene>
    <name evidence="3" type="ORF">KFK09_016801</name>
</gene>
<feature type="compositionally biased region" description="Basic residues" evidence="1">
    <location>
        <begin position="453"/>
        <end position="469"/>
    </location>
</feature>
<dbReference type="InterPro" id="IPR025558">
    <property type="entry name" value="DUF4283"/>
</dbReference>
<organism evidence="3 4">
    <name type="scientific">Dendrobium nobile</name>
    <name type="common">Orchid</name>
    <dbReference type="NCBI Taxonomy" id="94219"/>
    <lineage>
        <taxon>Eukaryota</taxon>
        <taxon>Viridiplantae</taxon>
        <taxon>Streptophyta</taxon>
        <taxon>Embryophyta</taxon>
        <taxon>Tracheophyta</taxon>
        <taxon>Spermatophyta</taxon>
        <taxon>Magnoliopsida</taxon>
        <taxon>Liliopsida</taxon>
        <taxon>Asparagales</taxon>
        <taxon>Orchidaceae</taxon>
        <taxon>Epidendroideae</taxon>
        <taxon>Malaxideae</taxon>
        <taxon>Dendrobiinae</taxon>
        <taxon>Dendrobium</taxon>
    </lineage>
</organism>
<comment type="caution">
    <text evidence="3">The sequence shown here is derived from an EMBL/GenBank/DDBJ whole genome shotgun (WGS) entry which is preliminary data.</text>
</comment>
<accession>A0A8T3AZ63</accession>
<dbReference type="Proteomes" id="UP000829196">
    <property type="component" value="Unassembled WGS sequence"/>
</dbReference>
<dbReference type="InterPro" id="IPR040256">
    <property type="entry name" value="At4g02000-like"/>
</dbReference>
<evidence type="ECO:0000256" key="1">
    <source>
        <dbReference type="SAM" id="MobiDB-lite"/>
    </source>
</evidence>
<dbReference type="Pfam" id="PF14111">
    <property type="entry name" value="DUF4283"/>
    <property type="match status" value="1"/>
</dbReference>
<feature type="compositionally biased region" description="Polar residues" evidence="1">
    <location>
        <begin position="1"/>
        <end position="16"/>
    </location>
</feature>
<sequence length="469" mass="51506">MALSTSEYPPLKSSSLLGVPSASKPPSTSYAENLVAPPPCREDWPLTFVHPEKKLSFRNNDLSEGKSLWNLSLVGYSLGPRPYYERLRVAIEKAWKLKGSLSLLSLADDFFLLKFTAIEDYDMVWSGGPWFLLGRPFILQKWNPRFQPKRDETAAIPIWIKILNLPLALWTPAGISKIASFIGIPLYVDTLTAKRTRLTFARICVKVDKDSVLAEEIPIDLDGEDITLKVVYDWKPVRCEGCGLLIHSFAICPTNPTPKPSLPPKPVFRGRSKSRNPNFRAERNLSQATSKAPHITPAPVLTPMETPSSVENIPLKSHVLIPSTLVQVPVESSANVLIVDPVETAANVAIATDLVQVIDHDKDSGLPNLNLPQTESSSADFSMVNSRLLPPQVLLANNFGSLQNDNLGNPDDNTLEEDLSSTSKTDDINTPHSSNHKATSSSSKKSTPDKASPPKKGKTKTAKKAKSHK</sequence>
<dbReference type="PANTHER" id="PTHR31286">
    <property type="entry name" value="GLYCINE-RICH CELL WALL STRUCTURAL PROTEIN 1.8-LIKE"/>
    <property type="match status" value="1"/>
</dbReference>
<dbReference type="AlphaFoldDB" id="A0A8T3AZ63"/>
<feature type="region of interest" description="Disordered" evidence="1">
    <location>
        <begin position="260"/>
        <end position="300"/>
    </location>
</feature>
<feature type="region of interest" description="Disordered" evidence="1">
    <location>
        <begin position="1"/>
        <end position="32"/>
    </location>
</feature>
<feature type="domain" description="DUF4283" evidence="2">
    <location>
        <begin position="66"/>
        <end position="149"/>
    </location>
</feature>